<dbReference type="OrthoDB" id="1274115at2759"/>
<dbReference type="Gene3D" id="3.40.50.720">
    <property type="entry name" value="NAD(P)-binding Rossmann-like Domain"/>
    <property type="match status" value="1"/>
</dbReference>
<organism evidence="3 4">
    <name type="scientific">Symbiodinium natans</name>
    <dbReference type="NCBI Taxonomy" id="878477"/>
    <lineage>
        <taxon>Eukaryota</taxon>
        <taxon>Sar</taxon>
        <taxon>Alveolata</taxon>
        <taxon>Dinophyceae</taxon>
        <taxon>Suessiales</taxon>
        <taxon>Symbiodiniaceae</taxon>
        <taxon>Symbiodinium</taxon>
    </lineage>
</organism>
<evidence type="ECO:0000313" key="4">
    <source>
        <dbReference type="Proteomes" id="UP000604046"/>
    </source>
</evidence>
<dbReference type="InterPro" id="IPR036291">
    <property type="entry name" value="NAD(P)-bd_dom_sf"/>
</dbReference>
<dbReference type="EMBL" id="CAJNDS010002519">
    <property type="protein sequence ID" value="CAE7509220.1"/>
    <property type="molecule type" value="Genomic_DNA"/>
</dbReference>
<keyword evidence="4" id="KW-1185">Reference proteome</keyword>
<proteinExistence type="predicted"/>
<dbReference type="InterPro" id="IPR002347">
    <property type="entry name" value="SDR_fam"/>
</dbReference>
<keyword evidence="1" id="KW-0560">Oxidoreductase</keyword>
<dbReference type="AlphaFoldDB" id="A0A812T3Y3"/>
<dbReference type="Proteomes" id="UP000604046">
    <property type="component" value="Unassembled WGS sequence"/>
</dbReference>
<dbReference type="SUPFAM" id="SSF51735">
    <property type="entry name" value="NAD(P)-binding Rossmann-fold domains"/>
    <property type="match status" value="1"/>
</dbReference>
<dbReference type="PANTHER" id="PTHR43157">
    <property type="entry name" value="PHOSPHATIDYLINOSITOL-GLYCAN BIOSYNTHESIS CLASS F PROTEIN-RELATED"/>
    <property type="match status" value="1"/>
</dbReference>
<evidence type="ECO:0000313" key="3">
    <source>
        <dbReference type="EMBL" id="CAE7509220.1"/>
    </source>
</evidence>
<protein>
    <submittedName>
        <fullName evidence="3">RDH13 protein</fullName>
    </submittedName>
</protein>
<sequence>MALLPAQLAPLEEPAAAPGGLRGLRRPGTSGPPLQKSHEVGAVSDSRGIGPASLGLALAACAAQRCRARTVRRAAAEAEETGGLPRRILLGLAGGAAGLVALKRFAIDGPPEFDPAPASLKGKTVVITGGNTGLGKESAVRLAKAGATIVLTARSEEKGRKALADVKAASGSSDVHFLQLDLADLENVKSFKQRFTKESYGEKIDVLMNNAGVMAIPERKDQHEPTFSLHGRGVLTLRGQETKNGFEEQFGVNHLGHFAACLNWSS</sequence>
<comment type="caution">
    <text evidence="3">The sequence shown here is derived from an EMBL/GenBank/DDBJ whole genome shotgun (WGS) entry which is preliminary data.</text>
</comment>
<accession>A0A812T3Y3</accession>
<name>A0A812T3Y3_9DINO</name>
<dbReference type="PRINTS" id="PR00081">
    <property type="entry name" value="GDHRDH"/>
</dbReference>
<evidence type="ECO:0000256" key="1">
    <source>
        <dbReference type="ARBA" id="ARBA00023002"/>
    </source>
</evidence>
<dbReference type="GO" id="GO:0016491">
    <property type="term" value="F:oxidoreductase activity"/>
    <property type="evidence" value="ECO:0007669"/>
    <property type="project" value="UniProtKB-KW"/>
</dbReference>
<feature type="region of interest" description="Disordered" evidence="2">
    <location>
        <begin position="14"/>
        <end position="44"/>
    </location>
</feature>
<dbReference type="Pfam" id="PF00106">
    <property type="entry name" value="adh_short"/>
    <property type="match status" value="1"/>
</dbReference>
<reference evidence="3" key="1">
    <citation type="submission" date="2021-02" db="EMBL/GenBank/DDBJ databases">
        <authorList>
            <person name="Dougan E. K."/>
            <person name="Rhodes N."/>
            <person name="Thang M."/>
            <person name="Chan C."/>
        </authorList>
    </citation>
    <scope>NUCLEOTIDE SEQUENCE</scope>
</reference>
<evidence type="ECO:0000256" key="2">
    <source>
        <dbReference type="SAM" id="MobiDB-lite"/>
    </source>
</evidence>
<gene>
    <name evidence="3" type="primary">RDH13</name>
    <name evidence="3" type="ORF">SNAT2548_LOCUS28516</name>
</gene>
<dbReference type="PANTHER" id="PTHR43157:SF31">
    <property type="entry name" value="PHOSPHATIDYLINOSITOL-GLYCAN BIOSYNTHESIS CLASS F PROTEIN"/>
    <property type="match status" value="1"/>
</dbReference>